<keyword evidence="2" id="KW-0677">Repeat</keyword>
<dbReference type="GO" id="GO:0072686">
    <property type="term" value="C:mitotic spindle"/>
    <property type="evidence" value="ECO:0007669"/>
    <property type="project" value="TreeGrafter"/>
</dbReference>
<dbReference type="Pfam" id="PF23409">
    <property type="entry name" value="Beta-prop_EML"/>
    <property type="match status" value="1"/>
</dbReference>
<protein>
    <submittedName>
        <fullName evidence="5">Echinoderm microtubule-associated protein-like CG42247</fullName>
    </submittedName>
</protein>
<dbReference type="SUPFAM" id="SSF50978">
    <property type="entry name" value="WD40 repeat-like"/>
    <property type="match status" value="2"/>
</dbReference>
<comment type="caution">
    <text evidence="5">The sequence shown here is derived from an EMBL/GenBank/DDBJ whole genome shotgun (WGS) entry which is preliminary data.</text>
</comment>
<keyword evidence="6" id="KW-1185">Reference proteome</keyword>
<dbReference type="GO" id="GO:0008017">
    <property type="term" value="F:microtubule binding"/>
    <property type="evidence" value="ECO:0007669"/>
    <property type="project" value="TreeGrafter"/>
</dbReference>
<dbReference type="InterPro" id="IPR001680">
    <property type="entry name" value="WD40_rpt"/>
</dbReference>
<reference evidence="5" key="1">
    <citation type="submission" date="2020-07" db="EMBL/GenBank/DDBJ databases">
        <title>Multicomponent nature underlies the extraordinary mechanical properties of spider dragline silk.</title>
        <authorList>
            <person name="Kono N."/>
            <person name="Nakamura H."/>
            <person name="Mori M."/>
            <person name="Yoshida Y."/>
            <person name="Ohtoshi R."/>
            <person name="Malay A.D."/>
            <person name="Moran D.A.P."/>
            <person name="Tomita M."/>
            <person name="Numata K."/>
            <person name="Arakawa K."/>
        </authorList>
    </citation>
    <scope>NUCLEOTIDE SEQUENCE</scope>
</reference>
<dbReference type="InterPro" id="IPR015943">
    <property type="entry name" value="WD40/YVTN_repeat-like_dom_sf"/>
</dbReference>
<dbReference type="Gene3D" id="2.130.10.10">
    <property type="entry name" value="YVTN repeat-like/Quinoprotein amine dehydrogenase"/>
    <property type="match status" value="3"/>
</dbReference>
<dbReference type="Pfam" id="PF23414">
    <property type="entry name" value="Beta-prop_EML_2"/>
    <property type="match status" value="1"/>
</dbReference>
<gene>
    <name evidence="5" type="primary">DCX-EMAP</name>
    <name evidence="5" type="ORF">TNCT_261121</name>
</gene>
<evidence type="ECO:0000313" key="6">
    <source>
        <dbReference type="Proteomes" id="UP000887116"/>
    </source>
</evidence>
<evidence type="ECO:0000259" key="3">
    <source>
        <dbReference type="Pfam" id="PF23409"/>
    </source>
</evidence>
<evidence type="ECO:0000259" key="4">
    <source>
        <dbReference type="Pfam" id="PF23414"/>
    </source>
</evidence>
<dbReference type="InterPro" id="IPR055442">
    <property type="entry name" value="Beta-prop_EML-like_2nd"/>
</dbReference>
<dbReference type="AlphaFoldDB" id="A0A8X6FVD2"/>
<feature type="domain" description="EML-like first beta-propeller" evidence="3">
    <location>
        <begin position="1"/>
        <end position="171"/>
    </location>
</feature>
<evidence type="ECO:0000256" key="2">
    <source>
        <dbReference type="ARBA" id="ARBA00022737"/>
    </source>
</evidence>
<dbReference type="OrthoDB" id="47802at2759"/>
<keyword evidence="1" id="KW-0853">WD repeat</keyword>
<dbReference type="EMBL" id="BMAO01033267">
    <property type="protein sequence ID" value="GFQ88184.1"/>
    <property type="molecule type" value="Genomic_DNA"/>
</dbReference>
<evidence type="ECO:0000313" key="5">
    <source>
        <dbReference type="EMBL" id="GFQ88184.1"/>
    </source>
</evidence>
<dbReference type="SMART" id="SM00320">
    <property type="entry name" value="WD40"/>
    <property type="match status" value="5"/>
</dbReference>
<dbReference type="InterPro" id="IPR036322">
    <property type="entry name" value="WD40_repeat_dom_sf"/>
</dbReference>
<name>A0A8X6FVD2_TRICU</name>
<accession>A0A8X6FVD2</accession>
<dbReference type="PANTHER" id="PTHR13720:SF55">
    <property type="entry name" value="ECHINODERM MICROTUBULE-ASSOCIATED PROTEIN-LIKE CG42247"/>
    <property type="match status" value="1"/>
</dbReference>
<dbReference type="GO" id="GO:0000226">
    <property type="term" value="P:microtubule cytoskeleton organization"/>
    <property type="evidence" value="ECO:0007669"/>
    <property type="project" value="TreeGrafter"/>
</dbReference>
<dbReference type="PANTHER" id="PTHR13720">
    <property type="entry name" value="WD-40 REPEAT PROTEIN"/>
    <property type="match status" value="1"/>
</dbReference>
<dbReference type="InterPro" id="IPR055439">
    <property type="entry name" value="Beta-prop_EML_1st"/>
</dbReference>
<sequence>MVASGQVSSGYQEASVHIWLIESLQTIAIIEQLDGNPVSTAFSALDFVLLTVEVGENENSVSFWDWESDALLGRVQLNEEHLTGGLFHPRESDLAVTFGMHHLAFWRRKKDGFLTRIDALAPGHSGRTILSWAFVGETGLAVGDTTGYITVWALLPGDAFRIIKEIKAHQDDLRVEQSAGIWIFLQLFIFNAMVDVFNSIVDNTGFSFRSLNNAIKCYPCACILFQLRSSLFEVFQKKNVSNGMKHGEVRSLLATQEGTLISGGQNQLKAWDSHQRFQQLAAVDFTEGDIRALQFQKEGGAALYVGTNNAISEGTMQSSFSILIQVDTICVGFHPEGRAITAGGTNGKLLVLHSDGGSVVATIFVADAALKALAYNTDGSVLAVGCEDGNVYICGSKNRGYLYKIHAVLKNEWPILQIDWSDDGEYLQSCYRKEDFCEVALWKVAESKRITSALSQNRNWPQHTCTLSHNILGIWKRIEGVFYLSCHRNGSKLATGAKDGFIRIYPYPYPEADQVQYQEQKNGPRAVNSVRFLNMSNLISCSGQAIYAWNIKK</sequence>
<proteinExistence type="predicted"/>
<dbReference type="InterPro" id="IPR050630">
    <property type="entry name" value="WD_repeat_EMAP"/>
</dbReference>
<organism evidence="5 6">
    <name type="scientific">Trichonephila clavata</name>
    <name type="common">Joro spider</name>
    <name type="synonym">Nephila clavata</name>
    <dbReference type="NCBI Taxonomy" id="2740835"/>
    <lineage>
        <taxon>Eukaryota</taxon>
        <taxon>Metazoa</taxon>
        <taxon>Ecdysozoa</taxon>
        <taxon>Arthropoda</taxon>
        <taxon>Chelicerata</taxon>
        <taxon>Arachnida</taxon>
        <taxon>Araneae</taxon>
        <taxon>Araneomorphae</taxon>
        <taxon>Entelegynae</taxon>
        <taxon>Araneoidea</taxon>
        <taxon>Nephilidae</taxon>
        <taxon>Trichonephila</taxon>
    </lineage>
</organism>
<feature type="domain" description="EML-like second beta-propeller" evidence="4">
    <location>
        <begin position="324"/>
        <end position="549"/>
    </location>
</feature>
<evidence type="ECO:0000256" key="1">
    <source>
        <dbReference type="ARBA" id="ARBA00022574"/>
    </source>
</evidence>
<dbReference type="Proteomes" id="UP000887116">
    <property type="component" value="Unassembled WGS sequence"/>
</dbReference>